<evidence type="ECO:0008006" key="4">
    <source>
        <dbReference type="Google" id="ProtNLM"/>
    </source>
</evidence>
<protein>
    <recommendedName>
        <fullName evidence="4">C2H2-type domain-containing protein</fullName>
    </recommendedName>
</protein>
<feature type="region of interest" description="Disordered" evidence="1">
    <location>
        <begin position="266"/>
        <end position="290"/>
    </location>
</feature>
<keyword evidence="3" id="KW-1185">Reference proteome</keyword>
<dbReference type="EMBL" id="NHZQ01000138">
    <property type="protein sequence ID" value="PSK50361.1"/>
    <property type="molecule type" value="Genomic_DNA"/>
</dbReference>
<evidence type="ECO:0000313" key="3">
    <source>
        <dbReference type="Proteomes" id="UP000243723"/>
    </source>
</evidence>
<evidence type="ECO:0000256" key="1">
    <source>
        <dbReference type="SAM" id="MobiDB-lite"/>
    </source>
</evidence>
<dbReference type="Gene3D" id="3.30.160.60">
    <property type="entry name" value="Classic Zinc Finger"/>
    <property type="match status" value="1"/>
</dbReference>
<comment type="caution">
    <text evidence="2">The sequence shown here is derived from an EMBL/GenBank/DDBJ whole genome shotgun (WGS) entry which is preliminary data.</text>
</comment>
<evidence type="ECO:0000313" key="2">
    <source>
        <dbReference type="EMBL" id="PSK50361.1"/>
    </source>
</evidence>
<dbReference type="OrthoDB" id="5366256at2759"/>
<feature type="region of interest" description="Disordered" evidence="1">
    <location>
        <begin position="173"/>
        <end position="227"/>
    </location>
</feature>
<feature type="compositionally biased region" description="Basic and acidic residues" evidence="1">
    <location>
        <begin position="273"/>
        <end position="290"/>
    </location>
</feature>
<reference evidence="2 3" key="1">
    <citation type="submission" date="2017-05" db="EMBL/GenBank/DDBJ databases">
        <title>Draft genome sequence of Elsinoe australis.</title>
        <authorList>
            <person name="Cheng Q."/>
        </authorList>
    </citation>
    <scope>NUCLEOTIDE SEQUENCE [LARGE SCALE GENOMIC DNA]</scope>
    <source>
        <strain evidence="2 3">NL1</strain>
    </source>
</reference>
<gene>
    <name evidence="2" type="ORF">B9Z65_305</name>
</gene>
<proteinExistence type="predicted"/>
<dbReference type="AlphaFoldDB" id="A0A2P7ZQ70"/>
<organism evidence="2 3">
    <name type="scientific">Elsinoe australis</name>
    <dbReference type="NCBI Taxonomy" id="40998"/>
    <lineage>
        <taxon>Eukaryota</taxon>
        <taxon>Fungi</taxon>
        <taxon>Dikarya</taxon>
        <taxon>Ascomycota</taxon>
        <taxon>Pezizomycotina</taxon>
        <taxon>Dothideomycetes</taxon>
        <taxon>Dothideomycetidae</taxon>
        <taxon>Myriangiales</taxon>
        <taxon>Elsinoaceae</taxon>
        <taxon>Elsinoe</taxon>
    </lineage>
</organism>
<name>A0A2P7ZQ70_9PEZI</name>
<feature type="compositionally biased region" description="Low complexity" evidence="1">
    <location>
        <begin position="196"/>
        <end position="209"/>
    </location>
</feature>
<sequence>MNPASPHPPSHIVPTTSAAPMSQVNYGMPAQYGPLGIDEASLHGSSKHYSTPETNTLLPLGLGLTLSGYHFDQGYRPSMQQPPVSQSYDFSQADTYGTSAMRTSSPMPMQQAYGEEYRLAGAYDMNRSHTGDSIPRPLPSTTLASNASNYTSSAYQRSPSMYDSSVYGHHSIPPAQPMPGQLQGNLNYGQPMYNASSMSSLPRSMSSVSADSIRGSSQKPKPQCWEHGCNGRKFSTFSNLLRHQREKSGTASKSYCPKCGAEFTRTTARNGHLAHDKCTKQRKSSSEGRT</sequence>
<dbReference type="Proteomes" id="UP000243723">
    <property type="component" value="Unassembled WGS sequence"/>
</dbReference>
<accession>A0A2P7ZQ70</accession>